<evidence type="ECO:0000256" key="2">
    <source>
        <dbReference type="ARBA" id="ARBA00012980"/>
    </source>
</evidence>
<evidence type="ECO:0000256" key="3">
    <source>
        <dbReference type="ARBA" id="ARBA00017144"/>
    </source>
</evidence>
<dbReference type="EC" id="2.7.4.9" evidence="2 10"/>
<comment type="similarity">
    <text evidence="1 10">Belongs to the thymidylate kinase family.</text>
</comment>
<dbReference type="NCBIfam" id="TIGR00041">
    <property type="entry name" value="DTMP_kinase"/>
    <property type="match status" value="1"/>
</dbReference>
<evidence type="ECO:0000256" key="6">
    <source>
        <dbReference type="ARBA" id="ARBA00022741"/>
    </source>
</evidence>
<feature type="domain" description="Thymidylate kinase-like" evidence="11">
    <location>
        <begin position="8"/>
        <end position="194"/>
    </location>
</feature>
<dbReference type="EMBL" id="CP123967">
    <property type="protein sequence ID" value="WGT47641.1"/>
    <property type="molecule type" value="Genomic_DNA"/>
</dbReference>
<dbReference type="RefSeq" id="WP_281145354.1">
    <property type="nucleotide sequence ID" value="NZ_CP123967.1"/>
</dbReference>
<keyword evidence="5 10" id="KW-0545">Nucleotide biosynthesis</keyword>
<accession>A0ABY8PZH3</accession>
<evidence type="ECO:0000256" key="10">
    <source>
        <dbReference type="HAMAP-Rule" id="MF_00165"/>
    </source>
</evidence>
<dbReference type="SUPFAM" id="SSF52540">
    <property type="entry name" value="P-loop containing nucleoside triphosphate hydrolases"/>
    <property type="match status" value="1"/>
</dbReference>
<protein>
    <recommendedName>
        <fullName evidence="3 10">Thymidylate kinase</fullName>
        <ecNumber evidence="2 10">2.7.4.9</ecNumber>
    </recommendedName>
    <alternativeName>
        <fullName evidence="10">dTMP kinase</fullName>
    </alternativeName>
</protein>
<evidence type="ECO:0000256" key="7">
    <source>
        <dbReference type="ARBA" id="ARBA00022777"/>
    </source>
</evidence>
<dbReference type="PANTHER" id="PTHR10344">
    <property type="entry name" value="THYMIDYLATE KINASE"/>
    <property type="match status" value="1"/>
</dbReference>
<dbReference type="CDD" id="cd01672">
    <property type="entry name" value="TMPK"/>
    <property type="match status" value="1"/>
</dbReference>
<keyword evidence="13" id="KW-1185">Reference proteome</keyword>
<reference evidence="12 13" key="1">
    <citation type="journal article" date="2008" name="Int. J. Syst. Evol. Microbiol.">
        <title>Tessaracoccus flavescens sp. nov., isolated from marine sediment.</title>
        <authorList>
            <person name="Lee D.W."/>
            <person name="Lee S.D."/>
        </authorList>
    </citation>
    <scope>NUCLEOTIDE SEQUENCE [LARGE SCALE GENOMIC DNA]</scope>
    <source>
        <strain evidence="12 13">T21</strain>
    </source>
</reference>
<comment type="caution">
    <text evidence="10">Lacks conserved residue(s) required for the propagation of feature annotation.</text>
</comment>
<dbReference type="InterPro" id="IPR018094">
    <property type="entry name" value="Thymidylate_kinase"/>
</dbReference>
<keyword evidence="7 10" id="KW-0418">Kinase</keyword>
<comment type="function">
    <text evidence="10">Phosphorylation of dTMP to form dTDP in both de novo and salvage pathways of dTTP synthesis.</text>
</comment>
<evidence type="ECO:0000256" key="4">
    <source>
        <dbReference type="ARBA" id="ARBA00022679"/>
    </source>
</evidence>
<evidence type="ECO:0000259" key="11">
    <source>
        <dbReference type="Pfam" id="PF02223"/>
    </source>
</evidence>
<evidence type="ECO:0000313" key="12">
    <source>
        <dbReference type="EMBL" id="WGT47641.1"/>
    </source>
</evidence>
<gene>
    <name evidence="10 12" type="primary">tmk</name>
    <name evidence="12" type="ORF">QH948_02355</name>
</gene>
<dbReference type="GO" id="GO:0004798">
    <property type="term" value="F:dTMP kinase activity"/>
    <property type="evidence" value="ECO:0007669"/>
    <property type="project" value="UniProtKB-EC"/>
</dbReference>
<organism evidence="12 13">
    <name type="scientific">Tessaracoccus lacteus</name>
    <dbReference type="NCBI Taxonomy" id="3041766"/>
    <lineage>
        <taxon>Bacteria</taxon>
        <taxon>Bacillati</taxon>
        <taxon>Actinomycetota</taxon>
        <taxon>Actinomycetes</taxon>
        <taxon>Propionibacteriales</taxon>
        <taxon>Propionibacteriaceae</taxon>
        <taxon>Tessaracoccus</taxon>
    </lineage>
</organism>
<dbReference type="Proteomes" id="UP001244136">
    <property type="component" value="Chromosome"/>
</dbReference>
<dbReference type="InterPro" id="IPR039430">
    <property type="entry name" value="Thymidylate_kin-like_dom"/>
</dbReference>
<evidence type="ECO:0000256" key="1">
    <source>
        <dbReference type="ARBA" id="ARBA00009776"/>
    </source>
</evidence>
<keyword evidence="8 10" id="KW-0067">ATP-binding</keyword>
<keyword evidence="4 10" id="KW-0808">Transferase</keyword>
<dbReference type="HAMAP" id="MF_00165">
    <property type="entry name" value="Thymidylate_kinase"/>
    <property type="match status" value="1"/>
</dbReference>
<dbReference type="PANTHER" id="PTHR10344:SF4">
    <property type="entry name" value="UMP-CMP KINASE 2, MITOCHONDRIAL"/>
    <property type="match status" value="1"/>
</dbReference>
<dbReference type="InterPro" id="IPR027417">
    <property type="entry name" value="P-loop_NTPase"/>
</dbReference>
<dbReference type="Pfam" id="PF02223">
    <property type="entry name" value="Thymidylate_kin"/>
    <property type="match status" value="1"/>
</dbReference>
<evidence type="ECO:0000256" key="9">
    <source>
        <dbReference type="ARBA" id="ARBA00048743"/>
    </source>
</evidence>
<sequence length="203" mass="22023">MTGLFVVFEGGDSVGKTTQVALLGAWLADRGVPHVVTRQPGGTEVGAELRRLVLDPSFGDVSPRAEALMYAADKAQHVHELVSPALDSGQVVVCDRYVDSMVAYQGAGRALGQAEVSRIAWWAVGGLRPDLTVLLDADPGDAVARIKDKDRLESAGLDVHRRARQFFLDLAAAEPDRYLVLNARWTREEIAAAIRDRLLPMLP</sequence>
<evidence type="ECO:0000256" key="5">
    <source>
        <dbReference type="ARBA" id="ARBA00022727"/>
    </source>
</evidence>
<dbReference type="Gene3D" id="3.40.50.300">
    <property type="entry name" value="P-loop containing nucleotide triphosphate hydrolases"/>
    <property type="match status" value="1"/>
</dbReference>
<keyword evidence="6 10" id="KW-0547">Nucleotide-binding</keyword>
<proteinExistence type="inferred from homology"/>
<comment type="catalytic activity">
    <reaction evidence="9 10">
        <text>dTMP + ATP = dTDP + ADP</text>
        <dbReference type="Rhea" id="RHEA:13517"/>
        <dbReference type="ChEBI" id="CHEBI:30616"/>
        <dbReference type="ChEBI" id="CHEBI:58369"/>
        <dbReference type="ChEBI" id="CHEBI:63528"/>
        <dbReference type="ChEBI" id="CHEBI:456216"/>
        <dbReference type="EC" id="2.7.4.9"/>
    </reaction>
</comment>
<name>A0ABY8PZH3_9ACTN</name>
<evidence type="ECO:0000256" key="8">
    <source>
        <dbReference type="ARBA" id="ARBA00022840"/>
    </source>
</evidence>
<evidence type="ECO:0000313" key="13">
    <source>
        <dbReference type="Proteomes" id="UP001244136"/>
    </source>
</evidence>